<dbReference type="InterPro" id="IPR009288">
    <property type="entry name" value="AIG2-like_dom"/>
</dbReference>
<evidence type="ECO:0000259" key="1">
    <source>
        <dbReference type="Pfam" id="PF06094"/>
    </source>
</evidence>
<evidence type="ECO:0000313" key="2">
    <source>
        <dbReference type="EMBL" id="CBW27388.1"/>
    </source>
</evidence>
<dbReference type="STRING" id="862908.BMS_2602"/>
<dbReference type="PATRIC" id="fig|862908.3.peg.2485"/>
<dbReference type="HOGENOM" id="CLU_1813104_0_0_7"/>
<dbReference type="InterPro" id="IPR036568">
    <property type="entry name" value="GGCT-like_sf"/>
</dbReference>
<feature type="domain" description="Gamma-glutamylcyclotransferase AIG2-like" evidence="1">
    <location>
        <begin position="3"/>
        <end position="81"/>
    </location>
</feature>
<evidence type="ECO:0000313" key="3">
    <source>
        <dbReference type="Proteomes" id="UP000008963"/>
    </source>
</evidence>
<sequence length="142" mass="16553">MNIFIFGSLLSQEVLDIVINSQAINLETIPSKIINNYKAQYVLGEDYPLLMKETGSQTIGKIIQIHDELQLLRLKYYEGEENPLLLLEGEESLYAFIADATLEPSTREWSFMDWYQSSKHQEFLMKVESFMNTYNSKTKTPW</sequence>
<dbReference type="Proteomes" id="UP000008963">
    <property type="component" value="Chromosome"/>
</dbReference>
<dbReference type="RefSeq" id="WP_014245164.1">
    <property type="nucleotide sequence ID" value="NC_016620.1"/>
</dbReference>
<dbReference type="Pfam" id="PF06094">
    <property type="entry name" value="GGACT"/>
    <property type="match status" value="1"/>
</dbReference>
<dbReference type="eggNOG" id="ENOG5033AXN">
    <property type="taxonomic scope" value="Bacteria"/>
</dbReference>
<name>E1X644_HALMS</name>
<dbReference type="Gene3D" id="3.10.490.10">
    <property type="entry name" value="Gamma-glutamyl cyclotransferase-like"/>
    <property type="match status" value="1"/>
</dbReference>
<dbReference type="EMBL" id="FQ312005">
    <property type="protein sequence ID" value="CBW27388.1"/>
    <property type="molecule type" value="Genomic_DNA"/>
</dbReference>
<reference evidence="3" key="1">
    <citation type="journal article" date="2013" name="ISME J.">
        <title>A small predatory core genome in the divergent marine Bacteriovorax marinus SJ and the terrestrial Bdellovibrio bacteriovorus.</title>
        <authorList>
            <person name="Crossman L.C."/>
            <person name="Chen H."/>
            <person name="Cerdeno-Tarraga A.M."/>
            <person name="Brooks K."/>
            <person name="Quail M.A."/>
            <person name="Pineiro S.A."/>
            <person name="Hobley L."/>
            <person name="Sockett R.E."/>
            <person name="Bentley S.D."/>
            <person name="Parkhill J."/>
            <person name="Williams H.N."/>
            <person name="Stine O.C."/>
        </authorList>
    </citation>
    <scope>NUCLEOTIDE SEQUENCE [LARGE SCALE GENOMIC DNA]</scope>
    <source>
        <strain evidence="3">ATCC BAA-682 / DSM 15412 / SJ</strain>
    </source>
</reference>
<keyword evidence="3" id="KW-1185">Reference proteome</keyword>
<accession>E1X644</accession>
<dbReference type="KEGG" id="bmx:BMS_2602"/>
<proteinExistence type="predicted"/>
<protein>
    <recommendedName>
        <fullName evidence="1">Gamma-glutamylcyclotransferase AIG2-like domain-containing protein</fullName>
    </recommendedName>
</protein>
<dbReference type="SUPFAM" id="SSF110857">
    <property type="entry name" value="Gamma-glutamyl cyclotransferase-like"/>
    <property type="match status" value="1"/>
</dbReference>
<gene>
    <name evidence="2" type="ordered locus">BMS_2602</name>
</gene>
<dbReference type="OrthoDB" id="5292471at2"/>
<organism evidence="2 3">
    <name type="scientific">Halobacteriovorax marinus (strain ATCC BAA-682 / DSM 15412 / SJ)</name>
    <name type="common">Bacteriovorax marinus</name>
    <dbReference type="NCBI Taxonomy" id="862908"/>
    <lineage>
        <taxon>Bacteria</taxon>
        <taxon>Pseudomonadati</taxon>
        <taxon>Bdellovibrionota</taxon>
        <taxon>Bacteriovoracia</taxon>
        <taxon>Bacteriovoracales</taxon>
        <taxon>Halobacteriovoraceae</taxon>
        <taxon>Halobacteriovorax</taxon>
    </lineage>
</organism>
<dbReference type="AlphaFoldDB" id="E1X644"/>